<evidence type="ECO:0000256" key="8">
    <source>
        <dbReference type="ARBA" id="ARBA00023224"/>
    </source>
</evidence>
<reference evidence="13" key="2">
    <citation type="submission" date="2025-08" db="UniProtKB">
        <authorList>
            <consortium name="RefSeq"/>
        </authorList>
    </citation>
    <scope>IDENTIFICATION</scope>
    <source>
        <strain evidence="13">S238N-H82</strain>
        <tissue evidence="13">Testes</tissue>
    </source>
</reference>
<evidence type="ECO:0000256" key="2">
    <source>
        <dbReference type="ARBA" id="ARBA00010663"/>
    </source>
</evidence>
<dbReference type="CDD" id="cd15207">
    <property type="entry name" value="7tmA_NPFFR"/>
    <property type="match status" value="1"/>
</dbReference>
<keyword evidence="12" id="KW-1185">Reference proteome</keyword>
<dbReference type="OMA" id="FMICYAI"/>
<dbReference type="AlphaFoldDB" id="A0A9J7M122"/>
<dbReference type="Pfam" id="PF00001">
    <property type="entry name" value="7tm_1"/>
    <property type="match status" value="1"/>
</dbReference>
<dbReference type="GO" id="GO:0032870">
    <property type="term" value="P:cellular response to hormone stimulus"/>
    <property type="evidence" value="ECO:0000318"/>
    <property type="project" value="GO_Central"/>
</dbReference>
<gene>
    <name evidence="13" type="primary">LOC118426705</name>
</gene>
<feature type="transmembrane region" description="Helical" evidence="10">
    <location>
        <begin position="245"/>
        <end position="264"/>
    </location>
</feature>
<dbReference type="InterPro" id="IPR017452">
    <property type="entry name" value="GPCR_Rhodpsn_7TM"/>
</dbReference>
<evidence type="ECO:0000256" key="4">
    <source>
        <dbReference type="ARBA" id="ARBA00022989"/>
    </source>
</evidence>
<dbReference type="PRINTS" id="PR01012">
    <property type="entry name" value="NRPEPTIDEYR"/>
</dbReference>
<feature type="transmembrane region" description="Helical" evidence="10">
    <location>
        <begin position="193"/>
        <end position="217"/>
    </location>
</feature>
<keyword evidence="3 9" id="KW-0812">Transmembrane</keyword>
<accession>A0A9J7M122</accession>
<dbReference type="PANTHER" id="PTHR45695">
    <property type="entry name" value="LEUCOKININ RECEPTOR-RELATED"/>
    <property type="match status" value="1"/>
</dbReference>
<organism evidence="12 13">
    <name type="scientific">Branchiostoma floridae</name>
    <name type="common">Florida lancelet</name>
    <name type="synonym">Amphioxus</name>
    <dbReference type="NCBI Taxonomy" id="7739"/>
    <lineage>
        <taxon>Eukaryota</taxon>
        <taxon>Metazoa</taxon>
        <taxon>Chordata</taxon>
        <taxon>Cephalochordata</taxon>
        <taxon>Leptocardii</taxon>
        <taxon>Amphioxiformes</taxon>
        <taxon>Branchiostomatidae</taxon>
        <taxon>Branchiostoma</taxon>
    </lineage>
</organism>
<feature type="transmembrane region" description="Helical" evidence="10">
    <location>
        <begin position="106"/>
        <end position="124"/>
    </location>
</feature>
<keyword evidence="8 9" id="KW-0807">Transducer</keyword>
<comment type="subcellular location">
    <subcellularLocation>
        <location evidence="1">Membrane</location>
        <topology evidence="1">Multi-pass membrane protein</topology>
    </subcellularLocation>
</comment>
<feature type="transmembrane region" description="Helical" evidence="10">
    <location>
        <begin position="284"/>
        <end position="310"/>
    </location>
</feature>
<dbReference type="Proteomes" id="UP000001554">
    <property type="component" value="Chromosome 11"/>
</dbReference>
<dbReference type="PRINTS" id="PR00237">
    <property type="entry name" value="GPCRRHODOPSN"/>
</dbReference>
<feature type="transmembrane region" description="Helical" evidence="10">
    <location>
        <begin position="66"/>
        <end position="86"/>
    </location>
</feature>
<evidence type="ECO:0000256" key="3">
    <source>
        <dbReference type="ARBA" id="ARBA00022692"/>
    </source>
</evidence>
<dbReference type="SMART" id="SM01381">
    <property type="entry name" value="7TM_GPCR_Srsx"/>
    <property type="match status" value="1"/>
</dbReference>
<dbReference type="InterPro" id="IPR000611">
    <property type="entry name" value="NPY_rcpt"/>
</dbReference>
<dbReference type="PROSITE" id="PS00237">
    <property type="entry name" value="G_PROTEIN_RECEP_F1_1"/>
    <property type="match status" value="1"/>
</dbReference>
<keyword evidence="4 10" id="KW-1133">Transmembrane helix</keyword>
<dbReference type="KEGG" id="bfo:118426705"/>
<evidence type="ECO:0000256" key="1">
    <source>
        <dbReference type="ARBA" id="ARBA00004141"/>
    </source>
</evidence>
<evidence type="ECO:0000256" key="7">
    <source>
        <dbReference type="ARBA" id="ARBA00023170"/>
    </source>
</evidence>
<evidence type="ECO:0000256" key="9">
    <source>
        <dbReference type="RuleBase" id="RU000688"/>
    </source>
</evidence>
<sequence length="365" mass="41377">MDHFVNNTTVTDDVMDNIPLMKHSPLVAAIFTAFYVIIFVMGVTGNLLVCVVVIKDRSMRTVTNYFIVNLAVSDLLVMLLCLPVTLVDNLLTGWRFGQAMCKLYPVIQGATVGASLFTLVAIAADRYKAVLHATSKKLSGLHTLCVVVLVWALAVATMIPQGLVRRETWYYLTNGNLLATCTEKWQTDIYRKLYTGSLFMICYAIPLIVAIVLYVRIGYRIRKPRRSFHLSSSPQRARVSARKVAVIKMLTTVVILFAVLWLPLQTVFMVSDFADVTEAQKYVIFVYIYPIAHWLTYMNSALNPVVYGYFNNNFREAFHSLISTWRKNVGLNSMRKKAFIMSRRLTRTTKTPTSPTQQIQLTTIN</sequence>
<dbReference type="PANTHER" id="PTHR45695:SF15">
    <property type="entry name" value="OPSIN RH2"/>
    <property type="match status" value="1"/>
</dbReference>
<dbReference type="FunFam" id="1.20.1070.10:FF:000416">
    <property type="entry name" value="Uncharacterized protein"/>
    <property type="match status" value="1"/>
</dbReference>
<evidence type="ECO:0000256" key="10">
    <source>
        <dbReference type="SAM" id="Phobius"/>
    </source>
</evidence>
<dbReference type="Gene3D" id="1.20.1070.10">
    <property type="entry name" value="Rhodopsin 7-helix transmembrane proteins"/>
    <property type="match status" value="1"/>
</dbReference>
<reference evidence="12" key="1">
    <citation type="journal article" date="2020" name="Nat. Ecol. Evol.">
        <title>Deeply conserved synteny resolves early events in vertebrate evolution.</title>
        <authorList>
            <person name="Simakov O."/>
            <person name="Marletaz F."/>
            <person name="Yue J.X."/>
            <person name="O'Connell B."/>
            <person name="Jenkins J."/>
            <person name="Brandt A."/>
            <person name="Calef R."/>
            <person name="Tung C.H."/>
            <person name="Huang T.K."/>
            <person name="Schmutz J."/>
            <person name="Satoh N."/>
            <person name="Yu J.K."/>
            <person name="Putnam N.H."/>
            <person name="Green R.E."/>
            <person name="Rokhsar D.S."/>
        </authorList>
    </citation>
    <scope>NUCLEOTIDE SEQUENCE [LARGE SCALE GENOMIC DNA]</scope>
    <source>
        <strain evidence="12">S238N-H82</strain>
    </source>
</reference>
<dbReference type="GeneID" id="118426705"/>
<comment type="similarity">
    <text evidence="2 9">Belongs to the G-protein coupled receptor 1 family.</text>
</comment>
<evidence type="ECO:0000256" key="6">
    <source>
        <dbReference type="ARBA" id="ARBA00023136"/>
    </source>
</evidence>
<evidence type="ECO:0000256" key="5">
    <source>
        <dbReference type="ARBA" id="ARBA00023040"/>
    </source>
</evidence>
<evidence type="ECO:0000313" key="12">
    <source>
        <dbReference type="Proteomes" id="UP000001554"/>
    </source>
</evidence>
<feature type="domain" description="G-protein coupled receptors family 1 profile" evidence="11">
    <location>
        <begin position="45"/>
        <end position="307"/>
    </location>
</feature>
<protein>
    <submittedName>
        <fullName evidence="13">Neuropeptide FF receptor 2-like</fullName>
    </submittedName>
</protein>
<evidence type="ECO:0000259" key="11">
    <source>
        <dbReference type="PROSITE" id="PS50262"/>
    </source>
</evidence>
<evidence type="ECO:0000313" key="13">
    <source>
        <dbReference type="RefSeq" id="XP_035692130.1"/>
    </source>
</evidence>
<keyword evidence="5 9" id="KW-0297">G-protein coupled receptor</keyword>
<keyword evidence="6 10" id="KW-0472">Membrane</keyword>
<dbReference type="GO" id="GO:0007186">
    <property type="term" value="P:G protein-coupled receptor signaling pathway"/>
    <property type="evidence" value="ECO:0000318"/>
    <property type="project" value="GO_Central"/>
</dbReference>
<feature type="transmembrane region" description="Helical" evidence="10">
    <location>
        <begin position="144"/>
        <end position="164"/>
    </location>
</feature>
<dbReference type="OrthoDB" id="5975505at2759"/>
<dbReference type="SUPFAM" id="SSF81321">
    <property type="entry name" value="Family A G protein-coupled receptor-like"/>
    <property type="match status" value="1"/>
</dbReference>
<name>A0A9J7M122_BRAFL</name>
<feature type="transmembrane region" description="Helical" evidence="10">
    <location>
        <begin position="26"/>
        <end position="54"/>
    </location>
</feature>
<keyword evidence="7 9" id="KW-0675">Receptor</keyword>
<dbReference type="GO" id="GO:0005886">
    <property type="term" value="C:plasma membrane"/>
    <property type="evidence" value="ECO:0000318"/>
    <property type="project" value="GO_Central"/>
</dbReference>
<dbReference type="GO" id="GO:0004930">
    <property type="term" value="F:G protein-coupled receptor activity"/>
    <property type="evidence" value="ECO:0000318"/>
    <property type="project" value="GO_Central"/>
</dbReference>
<dbReference type="InterPro" id="IPR000276">
    <property type="entry name" value="GPCR_Rhodpsn"/>
</dbReference>
<dbReference type="GO" id="GO:0004983">
    <property type="term" value="F:neuropeptide Y receptor activity"/>
    <property type="evidence" value="ECO:0007669"/>
    <property type="project" value="InterPro"/>
</dbReference>
<proteinExistence type="inferred from homology"/>
<dbReference type="RefSeq" id="XP_035692130.1">
    <property type="nucleotide sequence ID" value="XM_035836237.1"/>
</dbReference>
<dbReference type="PROSITE" id="PS50262">
    <property type="entry name" value="G_PROTEIN_RECEP_F1_2"/>
    <property type="match status" value="1"/>
</dbReference>